<dbReference type="GO" id="GO:0005975">
    <property type="term" value="P:carbohydrate metabolic process"/>
    <property type="evidence" value="ECO:0007669"/>
    <property type="project" value="InterPro"/>
</dbReference>
<feature type="region of interest" description="Disordered" evidence="1">
    <location>
        <begin position="39"/>
        <end position="61"/>
    </location>
</feature>
<name>A0A9P0MTY0_NEZVI</name>
<keyword evidence="2" id="KW-0472">Membrane</keyword>
<dbReference type="AlphaFoldDB" id="A0A9P0MTY0"/>
<reference evidence="4" key="1">
    <citation type="submission" date="2022-01" db="EMBL/GenBank/DDBJ databases">
        <authorList>
            <person name="King R."/>
        </authorList>
    </citation>
    <scope>NUCLEOTIDE SEQUENCE</scope>
</reference>
<dbReference type="Gene3D" id="3.20.20.80">
    <property type="entry name" value="Glycosidases"/>
    <property type="match status" value="1"/>
</dbReference>
<evidence type="ECO:0000256" key="2">
    <source>
        <dbReference type="SAM" id="Phobius"/>
    </source>
</evidence>
<feature type="compositionally biased region" description="Polar residues" evidence="1">
    <location>
        <begin position="48"/>
        <end position="61"/>
    </location>
</feature>
<dbReference type="InterPro" id="IPR006047">
    <property type="entry name" value="GH13_cat_dom"/>
</dbReference>
<dbReference type="PANTHER" id="PTHR10357:SF225">
    <property type="entry name" value="MALTASE 1-LIKE PROTEIN"/>
    <property type="match status" value="1"/>
</dbReference>
<dbReference type="OrthoDB" id="1740265at2759"/>
<dbReference type="SUPFAM" id="SSF51445">
    <property type="entry name" value="(Trans)glycosidases"/>
    <property type="match status" value="1"/>
</dbReference>
<feature type="transmembrane region" description="Helical" evidence="2">
    <location>
        <begin position="157"/>
        <end position="177"/>
    </location>
</feature>
<evidence type="ECO:0000259" key="3">
    <source>
        <dbReference type="SMART" id="SM00642"/>
    </source>
</evidence>
<accession>A0A9P0MTY0</accession>
<proteinExistence type="predicted"/>
<dbReference type="Pfam" id="PF00128">
    <property type="entry name" value="Alpha-amylase"/>
    <property type="match status" value="1"/>
</dbReference>
<gene>
    <name evidence="4" type="ORF">NEZAVI_LOCUS11267</name>
</gene>
<keyword evidence="2" id="KW-0812">Transmembrane</keyword>
<dbReference type="Proteomes" id="UP001152798">
    <property type="component" value="Chromosome 5"/>
</dbReference>
<evidence type="ECO:0000256" key="1">
    <source>
        <dbReference type="SAM" id="MobiDB-lite"/>
    </source>
</evidence>
<dbReference type="PANTHER" id="PTHR10357">
    <property type="entry name" value="ALPHA-AMYLASE FAMILY MEMBER"/>
    <property type="match status" value="1"/>
</dbReference>
<organism evidence="4 5">
    <name type="scientific">Nezara viridula</name>
    <name type="common">Southern green stink bug</name>
    <name type="synonym">Cimex viridulus</name>
    <dbReference type="NCBI Taxonomy" id="85310"/>
    <lineage>
        <taxon>Eukaryota</taxon>
        <taxon>Metazoa</taxon>
        <taxon>Ecdysozoa</taxon>
        <taxon>Arthropoda</taxon>
        <taxon>Hexapoda</taxon>
        <taxon>Insecta</taxon>
        <taxon>Pterygota</taxon>
        <taxon>Neoptera</taxon>
        <taxon>Paraneoptera</taxon>
        <taxon>Hemiptera</taxon>
        <taxon>Heteroptera</taxon>
        <taxon>Panheteroptera</taxon>
        <taxon>Pentatomomorpha</taxon>
        <taxon>Pentatomoidea</taxon>
        <taxon>Pentatomidae</taxon>
        <taxon>Pentatominae</taxon>
        <taxon>Nezara</taxon>
    </lineage>
</organism>
<dbReference type="SMART" id="SM00642">
    <property type="entry name" value="Aamy"/>
    <property type="match status" value="1"/>
</dbReference>
<evidence type="ECO:0000313" key="5">
    <source>
        <dbReference type="Proteomes" id="UP001152798"/>
    </source>
</evidence>
<protein>
    <recommendedName>
        <fullName evidence="3">Glycosyl hydrolase family 13 catalytic domain-containing protein</fullName>
    </recommendedName>
</protein>
<sequence length="658" mass="73825">MSSGAESPKNLYLGITPEFLDEESRSICPLLTPSPTAVHFRHPLSSPGYDQQHSPSSGDTEISSLPAALCTRAEKSPITETGRLITDGLEGSSSSSSCSVMQDSGASAQLLNYFTLSADPSAIEKGGLKSVVNLLGLSKQAQEYSFVSWNWTVIRRWCFWGVMSLAVACICIIIGYISTIPRRCDPSRSWYQGTLIYQIFPPSFQDSDGSGVGDLKGITSRIGYLDRLGVRGVRLSYIFPSRSYPEHFQNPENLTQIDHTIGTFKDFEVMLESLHRSNISVVLDIPLFPFFDRLKMKSDEEEQEVKHVIVNNHILVSTTNKTHGWVSERSEITDVLLFWLNIGVDGFYLEGLEHFLTDELFISQIFEWRAILNKYNQGFEKILICSEEVVKSLTKNMHTIANAESKLNVVMKSFDLINVHLDPFTNGVPSIKEKLHEVQNGVIYSKPGYPWVYWTSGGVDTLRLASKAPYGNVTMALLLTTMALPGTTGIFYGDEIGLLNVDDEQFIDVQHLHQLAPMHWSDSPNSYGFAVRNIIPWMKVTPSRLSLSATQFITQMSIIKDSSPGLYMNAMWKNDRLIPNSEIRYIDENVLLLERNYPRRHTFLLMANIGKEKLMKDFSSHYYGGVLILDTSGGAERYATFQDTQLVPGQAIIAKLDK</sequence>
<dbReference type="EMBL" id="OV725081">
    <property type="protein sequence ID" value="CAH1402447.1"/>
    <property type="molecule type" value="Genomic_DNA"/>
</dbReference>
<evidence type="ECO:0000313" key="4">
    <source>
        <dbReference type="EMBL" id="CAH1402447.1"/>
    </source>
</evidence>
<feature type="domain" description="Glycosyl hydrolase family 13 catalytic" evidence="3">
    <location>
        <begin position="198"/>
        <end position="519"/>
    </location>
</feature>
<keyword evidence="2" id="KW-1133">Transmembrane helix</keyword>
<dbReference type="InterPro" id="IPR017853">
    <property type="entry name" value="GH"/>
</dbReference>
<keyword evidence="5" id="KW-1185">Reference proteome</keyword>